<evidence type="ECO:0000259" key="5">
    <source>
        <dbReference type="Pfam" id="PF17384"/>
    </source>
</evidence>
<sequence>MSIKQTIEEIVEKHLPDEKHFIVDVQVIEGKGKPQVKILLDADQGIQIDTCAFVSRQVGEEIEAKELLDAAYVLEVSSPGVDYPLSSRRQYQKNIGRNLKVTFTDGREAEGELLGVEPTTIKLSVKKKEKGKKVTTEEVEISLEEIKKSIVLVSFK</sequence>
<dbReference type="EMBL" id="JBHSAV010000005">
    <property type="protein sequence ID" value="MFC3975434.1"/>
    <property type="molecule type" value="Genomic_DNA"/>
</dbReference>
<comment type="function">
    <text evidence="3">Required for maturation of 30S ribosomal subunits.</text>
</comment>
<dbReference type="InterPro" id="IPR003728">
    <property type="entry name" value="Ribosome_maturation_RimP"/>
</dbReference>
<keyword evidence="2 3" id="KW-0690">Ribosome biogenesis</keyword>
<dbReference type="HAMAP" id="MF_01077">
    <property type="entry name" value="RimP"/>
    <property type="match status" value="1"/>
</dbReference>
<feature type="domain" description="Ribosome maturation factor RimP C-terminal" evidence="5">
    <location>
        <begin position="85"/>
        <end position="155"/>
    </location>
</feature>
<dbReference type="PANTHER" id="PTHR33867:SF1">
    <property type="entry name" value="RIBOSOME MATURATION FACTOR RIMP"/>
    <property type="match status" value="1"/>
</dbReference>
<evidence type="ECO:0000256" key="3">
    <source>
        <dbReference type="HAMAP-Rule" id="MF_01077"/>
    </source>
</evidence>
<dbReference type="InterPro" id="IPR035956">
    <property type="entry name" value="RimP_N_sf"/>
</dbReference>
<dbReference type="PANTHER" id="PTHR33867">
    <property type="entry name" value="RIBOSOME MATURATION FACTOR RIMP"/>
    <property type="match status" value="1"/>
</dbReference>
<accession>A0ABV8EGP4</accession>
<comment type="caution">
    <text evidence="6">The sequence shown here is derived from an EMBL/GenBank/DDBJ whole genome shotgun (WGS) entry which is preliminary data.</text>
</comment>
<name>A0ABV8EGP4_9BACT</name>
<feature type="domain" description="Ribosome maturation factor RimP N-terminal" evidence="4">
    <location>
        <begin position="10"/>
        <end position="82"/>
    </location>
</feature>
<reference evidence="7" key="1">
    <citation type="journal article" date="2019" name="Int. J. Syst. Evol. Microbiol.">
        <title>The Global Catalogue of Microorganisms (GCM) 10K type strain sequencing project: providing services to taxonomists for standard genome sequencing and annotation.</title>
        <authorList>
            <consortium name="The Broad Institute Genomics Platform"/>
            <consortium name="The Broad Institute Genome Sequencing Center for Infectious Disease"/>
            <person name="Wu L."/>
            <person name="Ma J."/>
        </authorList>
    </citation>
    <scope>NUCLEOTIDE SEQUENCE [LARGE SCALE GENOMIC DNA]</scope>
    <source>
        <strain evidence="7">CECT 8551</strain>
    </source>
</reference>
<comment type="similarity">
    <text evidence="3">Belongs to the RimP family.</text>
</comment>
<proteinExistence type="inferred from homology"/>
<dbReference type="Pfam" id="PF02576">
    <property type="entry name" value="RimP_N"/>
    <property type="match status" value="1"/>
</dbReference>
<protein>
    <recommendedName>
        <fullName evidence="3">Ribosome maturation factor RimP</fullName>
    </recommendedName>
</protein>
<dbReference type="SUPFAM" id="SSF74942">
    <property type="entry name" value="YhbC-like, C-terminal domain"/>
    <property type="match status" value="1"/>
</dbReference>
<dbReference type="InterPro" id="IPR028998">
    <property type="entry name" value="RimP_C"/>
</dbReference>
<dbReference type="RefSeq" id="WP_241295234.1">
    <property type="nucleotide sequence ID" value="NZ_JAKZGR010000009.1"/>
</dbReference>
<dbReference type="InterPro" id="IPR028989">
    <property type="entry name" value="RimP_N"/>
</dbReference>
<evidence type="ECO:0000256" key="2">
    <source>
        <dbReference type="ARBA" id="ARBA00022517"/>
    </source>
</evidence>
<evidence type="ECO:0000313" key="7">
    <source>
        <dbReference type="Proteomes" id="UP001595766"/>
    </source>
</evidence>
<evidence type="ECO:0000313" key="6">
    <source>
        <dbReference type="EMBL" id="MFC3975434.1"/>
    </source>
</evidence>
<dbReference type="Gene3D" id="3.30.300.70">
    <property type="entry name" value="RimP-like superfamily, N-terminal"/>
    <property type="match status" value="1"/>
</dbReference>
<evidence type="ECO:0000259" key="4">
    <source>
        <dbReference type="Pfam" id="PF02576"/>
    </source>
</evidence>
<keyword evidence="1 3" id="KW-0963">Cytoplasm</keyword>
<dbReference type="Pfam" id="PF17384">
    <property type="entry name" value="DUF150_C"/>
    <property type="match status" value="1"/>
</dbReference>
<dbReference type="Proteomes" id="UP001595766">
    <property type="component" value="Unassembled WGS sequence"/>
</dbReference>
<dbReference type="InterPro" id="IPR036847">
    <property type="entry name" value="RimP_C_sf"/>
</dbReference>
<keyword evidence="7" id="KW-1185">Reference proteome</keyword>
<evidence type="ECO:0000256" key="1">
    <source>
        <dbReference type="ARBA" id="ARBA00022490"/>
    </source>
</evidence>
<gene>
    <name evidence="3 6" type="primary">rimP</name>
    <name evidence="6" type="ORF">ACFOUP_03500</name>
</gene>
<comment type="subcellular location">
    <subcellularLocation>
        <location evidence="3">Cytoplasm</location>
    </subcellularLocation>
</comment>
<dbReference type="SUPFAM" id="SSF75420">
    <property type="entry name" value="YhbC-like, N-terminal domain"/>
    <property type="match status" value="1"/>
</dbReference>
<organism evidence="6 7">
    <name type="scientific">Belliella kenyensis</name>
    <dbReference type="NCBI Taxonomy" id="1472724"/>
    <lineage>
        <taxon>Bacteria</taxon>
        <taxon>Pseudomonadati</taxon>
        <taxon>Bacteroidota</taxon>
        <taxon>Cytophagia</taxon>
        <taxon>Cytophagales</taxon>
        <taxon>Cyclobacteriaceae</taxon>
        <taxon>Belliella</taxon>
    </lineage>
</organism>